<feature type="compositionally biased region" description="Basic and acidic residues" evidence="1">
    <location>
        <begin position="82"/>
        <end position="93"/>
    </location>
</feature>
<organism evidence="3 4">
    <name type="scientific">Aspergillus sclerotialis</name>
    <dbReference type="NCBI Taxonomy" id="2070753"/>
    <lineage>
        <taxon>Eukaryota</taxon>
        <taxon>Fungi</taxon>
        <taxon>Dikarya</taxon>
        <taxon>Ascomycota</taxon>
        <taxon>Pezizomycotina</taxon>
        <taxon>Eurotiomycetes</taxon>
        <taxon>Eurotiomycetidae</taxon>
        <taxon>Eurotiales</taxon>
        <taxon>Aspergillaceae</taxon>
        <taxon>Aspergillus</taxon>
        <taxon>Aspergillus subgen. Polypaecilum</taxon>
    </lineage>
</organism>
<name>A0A3A2ZDP9_9EURO</name>
<dbReference type="AlphaFoldDB" id="A0A3A2ZDP9"/>
<dbReference type="OrthoDB" id="18529at2759"/>
<comment type="caution">
    <text evidence="3">The sequence shown here is derived from an EMBL/GenBank/DDBJ whole genome shotgun (WGS) entry which is preliminary data.</text>
</comment>
<proteinExistence type="predicted"/>
<keyword evidence="4" id="KW-1185">Reference proteome</keyword>
<accession>A0A3A2ZDP9</accession>
<evidence type="ECO:0000313" key="4">
    <source>
        <dbReference type="Proteomes" id="UP000266188"/>
    </source>
</evidence>
<dbReference type="InterPro" id="IPR040922">
    <property type="entry name" value="Ribosomal_mL59_dom"/>
</dbReference>
<dbReference type="Proteomes" id="UP000266188">
    <property type="component" value="Unassembled WGS sequence"/>
</dbReference>
<dbReference type="STRING" id="2070753.A0A3A2ZDP9"/>
<sequence length="225" mass="25567">MATKLAGGELAVLPTRLRSFFTKYPPHKYSVKAIREHLERTAAEKPDTTSAAGTSTTATTQTESQSPSPLPDADSLPSPYHQNRELKAPKRDPAMYPLSREYLQMSIPGYPNPFRPRKSGGKAWYGPVFGLMKQAKLMKLARSFELEPLMPPSMKSTEYKELRNAEKGLTLKGTGIGEKVKGHKWERTMETRLEERKKAMQEMPELIKNWKLRGHGKGWKKWPKK</sequence>
<evidence type="ECO:0000259" key="2">
    <source>
        <dbReference type="Pfam" id="PF18126"/>
    </source>
</evidence>
<evidence type="ECO:0000256" key="1">
    <source>
        <dbReference type="SAM" id="MobiDB-lite"/>
    </source>
</evidence>
<dbReference type="GO" id="GO:0003735">
    <property type="term" value="F:structural constituent of ribosome"/>
    <property type="evidence" value="ECO:0007669"/>
    <property type="project" value="InterPro"/>
</dbReference>
<gene>
    <name evidence="3" type="ORF">PHISCL_06394</name>
</gene>
<dbReference type="PANTHER" id="PTHR28041">
    <property type="entry name" value="54S RIBOSOMAL PROTEIN L25, MITOCHONDRIAL"/>
    <property type="match status" value="1"/>
</dbReference>
<feature type="compositionally biased region" description="Basic and acidic residues" evidence="1">
    <location>
        <begin position="36"/>
        <end position="47"/>
    </location>
</feature>
<feature type="domain" description="Large ribosomal subunit protein mL59" evidence="2">
    <location>
        <begin position="16"/>
        <end position="211"/>
    </location>
</feature>
<keyword evidence="3" id="KW-0689">Ribosomal protein</keyword>
<evidence type="ECO:0000313" key="3">
    <source>
        <dbReference type="EMBL" id="RJE21272.1"/>
    </source>
</evidence>
<dbReference type="InterPro" id="IPR037507">
    <property type="entry name" value="Ribosomal_mL59"/>
</dbReference>
<protein>
    <submittedName>
        <fullName evidence="3">60S ribosomal protein L25</fullName>
    </submittedName>
</protein>
<feature type="compositionally biased region" description="Low complexity" evidence="1">
    <location>
        <begin position="48"/>
        <end position="79"/>
    </location>
</feature>
<dbReference type="GO" id="GO:0005762">
    <property type="term" value="C:mitochondrial large ribosomal subunit"/>
    <property type="evidence" value="ECO:0007669"/>
    <property type="project" value="InterPro"/>
</dbReference>
<dbReference type="PANTHER" id="PTHR28041:SF1">
    <property type="entry name" value="LARGE RIBOSOMAL SUBUNIT PROTEIN ML59"/>
    <property type="match status" value="1"/>
</dbReference>
<reference evidence="4" key="1">
    <citation type="submission" date="2017-02" db="EMBL/GenBank/DDBJ databases">
        <authorList>
            <person name="Tafer H."/>
            <person name="Lopandic K."/>
        </authorList>
    </citation>
    <scope>NUCLEOTIDE SEQUENCE [LARGE SCALE GENOMIC DNA]</scope>
    <source>
        <strain evidence="4">CBS 366.77</strain>
    </source>
</reference>
<dbReference type="EMBL" id="MVGC01000240">
    <property type="protein sequence ID" value="RJE21272.1"/>
    <property type="molecule type" value="Genomic_DNA"/>
</dbReference>
<feature type="region of interest" description="Disordered" evidence="1">
    <location>
        <begin position="36"/>
        <end position="95"/>
    </location>
</feature>
<dbReference type="Pfam" id="PF18126">
    <property type="entry name" value="Mitoc_mL59"/>
    <property type="match status" value="1"/>
</dbReference>
<keyword evidence="3" id="KW-0687">Ribonucleoprotein</keyword>